<reference evidence="10" key="1">
    <citation type="journal article" date="2013" name="Science">
        <title>Comparative analysis of bat genomes provides insight into the evolution of flight and immunity.</title>
        <authorList>
            <person name="Zhang G."/>
            <person name="Cowled C."/>
            <person name="Shi Z."/>
            <person name="Huang Z."/>
            <person name="Bishop-Lilly K.A."/>
            <person name="Fang X."/>
            <person name="Wynne J.W."/>
            <person name="Xiong Z."/>
            <person name="Baker M.L."/>
            <person name="Zhao W."/>
            <person name="Tachedjian M."/>
            <person name="Zhu Y."/>
            <person name="Zhou P."/>
            <person name="Jiang X."/>
            <person name="Ng J."/>
            <person name="Yang L."/>
            <person name="Wu L."/>
            <person name="Xiao J."/>
            <person name="Feng Y."/>
            <person name="Chen Y."/>
            <person name="Sun X."/>
            <person name="Zhang Y."/>
            <person name="Marsh G.A."/>
            <person name="Crameri G."/>
            <person name="Broder C.C."/>
            <person name="Frey K.G."/>
            <person name="Wang L.F."/>
            <person name="Wang J."/>
        </authorList>
    </citation>
    <scope>NUCLEOTIDE SEQUENCE [LARGE SCALE GENOMIC DNA]</scope>
</reference>
<proteinExistence type="inferred from homology"/>
<evidence type="ECO:0000256" key="7">
    <source>
        <dbReference type="ARBA" id="ARBA00023054"/>
    </source>
</evidence>
<comment type="subcellular location">
    <subcellularLocation>
        <location evidence="1">Membrane</location>
        <topology evidence="1">Single-pass type IV membrane protein</topology>
    </subcellularLocation>
</comment>
<organism evidence="9 10">
    <name type="scientific">Myotis davidii</name>
    <name type="common">David's myotis</name>
    <dbReference type="NCBI Taxonomy" id="225400"/>
    <lineage>
        <taxon>Eukaryota</taxon>
        <taxon>Metazoa</taxon>
        <taxon>Chordata</taxon>
        <taxon>Craniata</taxon>
        <taxon>Vertebrata</taxon>
        <taxon>Euteleostomi</taxon>
        <taxon>Mammalia</taxon>
        <taxon>Eutheria</taxon>
        <taxon>Laurasiatheria</taxon>
        <taxon>Chiroptera</taxon>
        <taxon>Yangochiroptera</taxon>
        <taxon>Vespertilionidae</taxon>
        <taxon>Myotis</taxon>
    </lineage>
</organism>
<evidence type="ECO:0000256" key="6">
    <source>
        <dbReference type="ARBA" id="ARBA00022989"/>
    </source>
</evidence>
<dbReference type="Proteomes" id="UP000010556">
    <property type="component" value="Unassembled WGS sequence"/>
</dbReference>
<accession>L5LQ37</accession>
<protein>
    <submittedName>
        <fullName evidence="9">Syntaxin-18</fullName>
    </submittedName>
</protein>
<keyword evidence="6" id="KW-1133">Transmembrane helix</keyword>
<keyword evidence="10" id="KW-1185">Reference proteome</keyword>
<evidence type="ECO:0000256" key="3">
    <source>
        <dbReference type="ARBA" id="ARBA00022448"/>
    </source>
</evidence>
<evidence type="ECO:0000256" key="1">
    <source>
        <dbReference type="ARBA" id="ARBA00004211"/>
    </source>
</evidence>
<keyword evidence="7" id="KW-0175">Coiled coil</keyword>
<name>L5LQ37_MYODS</name>
<dbReference type="EMBL" id="KB109554">
    <property type="protein sequence ID" value="ELK28125.1"/>
    <property type="molecule type" value="Genomic_DNA"/>
</dbReference>
<keyword evidence="4" id="KW-0812">Transmembrane</keyword>
<evidence type="ECO:0000256" key="2">
    <source>
        <dbReference type="ARBA" id="ARBA00009063"/>
    </source>
</evidence>
<keyword evidence="8" id="KW-0472">Membrane</keyword>
<gene>
    <name evidence="9" type="ORF">MDA_GLEAN10013863</name>
</gene>
<evidence type="ECO:0000256" key="8">
    <source>
        <dbReference type="ARBA" id="ARBA00023136"/>
    </source>
</evidence>
<keyword evidence="3" id="KW-0813">Transport</keyword>
<evidence type="ECO:0000256" key="4">
    <source>
        <dbReference type="ARBA" id="ARBA00022692"/>
    </source>
</evidence>
<comment type="similarity">
    <text evidence="2">Belongs to the syntaxin family.</text>
</comment>
<keyword evidence="5" id="KW-0653">Protein transport</keyword>
<evidence type="ECO:0000313" key="9">
    <source>
        <dbReference type="EMBL" id="ELK28125.1"/>
    </source>
</evidence>
<dbReference type="GO" id="GO:0005783">
    <property type="term" value="C:endoplasmic reticulum"/>
    <property type="evidence" value="ECO:0007669"/>
    <property type="project" value="TreeGrafter"/>
</dbReference>
<dbReference type="PANTHER" id="PTHR15959">
    <property type="entry name" value="SYNTAXIN-18"/>
    <property type="match status" value="1"/>
</dbReference>
<dbReference type="GO" id="GO:0006890">
    <property type="term" value="P:retrograde vesicle-mediated transport, Golgi to endoplasmic reticulum"/>
    <property type="evidence" value="ECO:0007669"/>
    <property type="project" value="TreeGrafter"/>
</dbReference>
<dbReference type="PANTHER" id="PTHR15959:SF0">
    <property type="entry name" value="SYNTAXIN-18"/>
    <property type="match status" value="1"/>
</dbReference>
<dbReference type="GO" id="GO:0015031">
    <property type="term" value="P:protein transport"/>
    <property type="evidence" value="ECO:0007669"/>
    <property type="project" value="UniProtKB-KW"/>
</dbReference>
<dbReference type="eggNOG" id="KOG3894">
    <property type="taxonomic scope" value="Eukaryota"/>
</dbReference>
<dbReference type="GO" id="GO:0031201">
    <property type="term" value="C:SNARE complex"/>
    <property type="evidence" value="ECO:0007669"/>
    <property type="project" value="TreeGrafter"/>
</dbReference>
<dbReference type="AlphaFoldDB" id="L5LQ37"/>
<evidence type="ECO:0000313" key="10">
    <source>
        <dbReference type="Proteomes" id="UP000010556"/>
    </source>
</evidence>
<evidence type="ECO:0000256" key="5">
    <source>
        <dbReference type="ARBA" id="ARBA00022927"/>
    </source>
</evidence>
<sequence>MGKISLAGRLPGTGLLSPDTPTATCPVLIAQVVASLCAPHCWELSHILSEYGRMTDAERDQIDQDAQTFMRTCSEAIQQLRNQAHKETHSQQVREHRSAILDFTQDYLRSLHTVQHIEPYQLGLGVKSRFPGTSHGPDCKSAEVSSLRLLW</sequence>